<sequence length="66" mass="7031">MTATTLTHTTPVRDSILATGQRLMAAKGFSAVGLNEILTGAGVPKGSFYRLTATWPSSTPRWHSRG</sequence>
<reference evidence="4" key="1">
    <citation type="submission" date="2016-10" db="EMBL/GenBank/DDBJ databases">
        <authorList>
            <person name="Varghese N."/>
            <person name="Submissions S."/>
        </authorList>
    </citation>
    <scope>NUCLEOTIDE SEQUENCE [LARGE SCALE GENOMIC DNA]</scope>
    <source>
        <strain evidence="4">CGMCC 1.12041</strain>
    </source>
</reference>
<evidence type="ECO:0000256" key="1">
    <source>
        <dbReference type="ARBA" id="ARBA00023125"/>
    </source>
</evidence>
<keyword evidence="1" id="KW-0238">DNA-binding</keyword>
<dbReference type="AlphaFoldDB" id="A0A1I1PYM2"/>
<dbReference type="EMBL" id="FOLD01000017">
    <property type="protein sequence ID" value="SFD14807.1"/>
    <property type="molecule type" value="Genomic_DNA"/>
</dbReference>
<dbReference type="STRING" id="1164594.SAMN05216204_11779"/>
<dbReference type="InterPro" id="IPR001647">
    <property type="entry name" value="HTH_TetR"/>
</dbReference>
<evidence type="ECO:0000313" key="3">
    <source>
        <dbReference type="EMBL" id="SFD14807.1"/>
    </source>
</evidence>
<dbReference type="Pfam" id="PF00440">
    <property type="entry name" value="TetR_N"/>
    <property type="match status" value="1"/>
</dbReference>
<dbReference type="RefSeq" id="WP_229408915.1">
    <property type="nucleotide sequence ID" value="NZ_FOLD01000017.1"/>
</dbReference>
<dbReference type="Proteomes" id="UP000198639">
    <property type="component" value="Unassembled WGS sequence"/>
</dbReference>
<dbReference type="GO" id="GO:0003677">
    <property type="term" value="F:DNA binding"/>
    <property type="evidence" value="ECO:0007669"/>
    <property type="project" value="UniProtKB-KW"/>
</dbReference>
<feature type="domain" description="HTH tetR-type" evidence="2">
    <location>
        <begin position="16"/>
        <end position="50"/>
    </location>
</feature>
<name>A0A1I1PYM2_9BURK</name>
<protein>
    <submittedName>
        <fullName evidence="3">Transcriptional regulator, TetR family</fullName>
    </submittedName>
</protein>
<organism evidence="3 4">
    <name type="scientific">Massilia yuzhufengensis</name>
    <dbReference type="NCBI Taxonomy" id="1164594"/>
    <lineage>
        <taxon>Bacteria</taxon>
        <taxon>Pseudomonadati</taxon>
        <taxon>Pseudomonadota</taxon>
        <taxon>Betaproteobacteria</taxon>
        <taxon>Burkholderiales</taxon>
        <taxon>Oxalobacteraceae</taxon>
        <taxon>Telluria group</taxon>
        <taxon>Massilia</taxon>
    </lineage>
</organism>
<dbReference type="SUPFAM" id="SSF46689">
    <property type="entry name" value="Homeodomain-like"/>
    <property type="match status" value="1"/>
</dbReference>
<keyword evidence="4" id="KW-1185">Reference proteome</keyword>
<evidence type="ECO:0000313" key="4">
    <source>
        <dbReference type="Proteomes" id="UP000198639"/>
    </source>
</evidence>
<evidence type="ECO:0000259" key="2">
    <source>
        <dbReference type="Pfam" id="PF00440"/>
    </source>
</evidence>
<gene>
    <name evidence="3" type="ORF">SAMN05216204_11779</name>
</gene>
<dbReference type="InterPro" id="IPR009057">
    <property type="entry name" value="Homeodomain-like_sf"/>
</dbReference>
<accession>A0A1I1PYM2</accession>
<proteinExistence type="predicted"/>
<dbReference type="Gene3D" id="1.10.357.10">
    <property type="entry name" value="Tetracycline Repressor, domain 2"/>
    <property type="match status" value="1"/>
</dbReference>